<sequence length="108" mass="11882">MHECNNVVVYLSCATNPIIEGCVDIKFSPLPGAFVSTSGSSTQNGKQADKWSLVEDFNWLKPEPSPNWSVLEDEKAVEDHVWGRILGDKRGMKLTEILECTGVTSLAD</sequence>
<dbReference type="InterPro" id="IPR016098">
    <property type="entry name" value="CAP/MinC_C"/>
</dbReference>
<dbReference type="RefSeq" id="XP_047606814.1">
    <property type="nucleotide sequence ID" value="XM_047751342.1"/>
</dbReference>
<dbReference type="HOGENOM" id="CLU_2333734_0_0_1"/>
<dbReference type="VEuPathDB" id="FungiDB:TERG_12377"/>
<dbReference type="GeneID" id="71777587"/>
<dbReference type="PROSITE" id="PS51329">
    <property type="entry name" value="C_CAP_COFACTOR_C"/>
    <property type="match status" value="1"/>
</dbReference>
<dbReference type="GO" id="GO:0005737">
    <property type="term" value="C:cytoplasm"/>
    <property type="evidence" value="ECO:0007669"/>
    <property type="project" value="TreeGrafter"/>
</dbReference>
<dbReference type="PANTHER" id="PTHR15139">
    <property type="entry name" value="TUBULIN FOLDING COFACTOR C"/>
    <property type="match status" value="1"/>
</dbReference>
<comment type="similarity">
    <text evidence="1">Belongs to the TBCC family.</text>
</comment>
<evidence type="ECO:0000313" key="3">
    <source>
        <dbReference type="EMBL" id="KFL62210.1"/>
    </source>
</evidence>
<reference evidence="4" key="1">
    <citation type="journal article" date="2012" name="MBio">
        <title>Comparative genome analysis of Trichophyton rubrum and related dermatophytes reveals candidate genes involved in infection.</title>
        <authorList>
            <person name="Martinez D.A."/>
            <person name="Oliver B.G."/>
            <person name="Graeser Y."/>
            <person name="Goldberg J.M."/>
            <person name="Li W."/>
            <person name="Martinez-Rossi N.M."/>
            <person name="Monod M."/>
            <person name="Shelest E."/>
            <person name="Barton R.C."/>
            <person name="Birch E."/>
            <person name="Brakhage A.A."/>
            <person name="Chen Z."/>
            <person name="Gurr S.J."/>
            <person name="Heiman D."/>
            <person name="Heitman J."/>
            <person name="Kosti I."/>
            <person name="Rossi A."/>
            <person name="Saif S."/>
            <person name="Samalova M."/>
            <person name="Saunders C.W."/>
            <person name="Shea T."/>
            <person name="Summerbell R.C."/>
            <person name="Xu J."/>
            <person name="Young S."/>
            <person name="Zeng Q."/>
            <person name="Birren B.W."/>
            <person name="Cuomo C.A."/>
            <person name="White T.C."/>
        </authorList>
    </citation>
    <scope>NUCLEOTIDE SEQUENCE [LARGE SCALE GENOMIC DNA]</scope>
    <source>
        <strain evidence="4">ATCC MYA-4607 / CBS 118892</strain>
    </source>
</reference>
<organism evidence="3 4">
    <name type="scientific">Trichophyton rubrum (strain ATCC MYA-4607 / CBS 118892)</name>
    <name type="common">Athlete's foot fungus</name>
    <dbReference type="NCBI Taxonomy" id="559305"/>
    <lineage>
        <taxon>Eukaryota</taxon>
        <taxon>Fungi</taxon>
        <taxon>Dikarya</taxon>
        <taxon>Ascomycota</taxon>
        <taxon>Pezizomycotina</taxon>
        <taxon>Eurotiomycetes</taxon>
        <taxon>Eurotiomycetidae</taxon>
        <taxon>Onygenales</taxon>
        <taxon>Arthrodermataceae</taxon>
        <taxon>Trichophyton</taxon>
    </lineage>
</organism>
<dbReference type="GO" id="GO:0007021">
    <property type="term" value="P:tubulin complex assembly"/>
    <property type="evidence" value="ECO:0007669"/>
    <property type="project" value="TreeGrafter"/>
</dbReference>
<evidence type="ECO:0000259" key="2">
    <source>
        <dbReference type="PROSITE" id="PS51329"/>
    </source>
</evidence>
<accession>A0A080WPG7</accession>
<dbReference type="Pfam" id="PF07986">
    <property type="entry name" value="TBCC"/>
    <property type="match status" value="1"/>
</dbReference>
<protein>
    <recommendedName>
        <fullName evidence="2">C-CAP/cofactor C-like domain-containing protein</fullName>
    </recommendedName>
</protein>
<gene>
    <name evidence="3" type="ORF">TERG_12377</name>
</gene>
<dbReference type="AlphaFoldDB" id="A0A080WPG7"/>
<name>A0A080WPG7_TRIRC</name>
<dbReference type="GO" id="GO:0007023">
    <property type="term" value="P:post-chaperonin tubulin folding pathway"/>
    <property type="evidence" value="ECO:0007669"/>
    <property type="project" value="InterPro"/>
</dbReference>
<feature type="domain" description="C-CAP/cofactor C-like" evidence="2">
    <location>
        <begin position="1"/>
        <end position="59"/>
    </location>
</feature>
<dbReference type="OrthoDB" id="194775at2759"/>
<evidence type="ECO:0000313" key="4">
    <source>
        <dbReference type="Proteomes" id="UP000008864"/>
    </source>
</evidence>
<dbReference type="InParanoid" id="A0A080WPG7"/>
<keyword evidence="4" id="KW-1185">Reference proteome</keyword>
<dbReference type="Gene3D" id="2.160.20.70">
    <property type="match status" value="1"/>
</dbReference>
<dbReference type="InterPro" id="IPR012945">
    <property type="entry name" value="Tubulin-bd_cofactor_C_dom"/>
</dbReference>
<evidence type="ECO:0000256" key="1">
    <source>
        <dbReference type="ARBA" id="ARBA00008848"/>
    </source>
</evidence>
<dbReference type="Proteomes" id="UP000008864">
    <property type="component" value="Unassembled WGS sequence"/>
</dbReference>
<dbReference type="STRING" id="559305.A0A080WPG7"/>
<dbReference type="InterPro" id="IPR027684">
    <property type="entry name" value="TBCC"/>
</dbReference>
<dbReference type="InterPro" id="IPR017901">
    <property type="entry name" value="C-CAP_CF_C-like"/>
</dbReference>
<proteinExistence type="inferred from homology"/>
<dbReference type="PANTHER" id="PTHR15139:SF0">
    <property type="entry name" value="TUBULIN-SPECIFIC CHAPERONE C"/>
    <property type="match status" value="1"/>
</dbReference>
<dbReference type="EMBL" id="GG700654">
    <property type="protein sequence ID" value="KFL62210.1"/>
    <property type="molecule type" value="Genomic_DNA"/>
</dbReference>